<dbReference type="SUPFAM" id="SSF49785">
    <property type="entry name" value="Galactose-binding domain-like"/>
    <property type="match status" value="1"/>
</dbReference>
<dbReference type="Pfam" id="PF08530">
    <property type="entry name" value="PepX_C"/>
    <property type="match status" value="1"/>
</dbReference>
<dbReference type="Pfam" id="PF02129">
    <property type="entry name" value="Peptidase_S15"/>
    <property type="match status" value="1"/>
</dbReference>
<dbReference type="Pfam" id="PF01557">
    <property type="entry name" value="FAA_hydrolase"/>
    <property type="match status" value="1"/>
</dbReference>
<comment type="caution">
    <text evidence="4">The sequence shown here is derived from an EMBL/GenBank/DDBJ whole genome shotgun (WGS) entry which is preliminary data.</text>
</comment>
<reference evidence="4 5" key="1">
    <citation type="submission" date="2024-02" db="EMBL/GenBank/DDBJ databases">
        <title>De novo assembly and annotation of 12 fungi associated with fruit tree decline syndrome in Ontario, Canada.</title>
        <authorList>
            <person name="Sulman M."/>
            <person name="Ellouze W."/>
            <person name="Ilyukhin E."/>
        </authorList>
    </citation>
    <scope>NUCLEOTIDE SEQUENCE [LARGE SCALE GENOMIC DNA]</scope>
    <source>
        <strain evidence="4 5">M169</strain>
    </source>
</reference>
<comment type="similarity">
    <text evidence="1">Belongs to the FAH family.</text>
</comment>
<evidence type="ECO:0000256" key="1">
    <source>
        <dbReference type="ARBA" id="ARBA00010211"/>
    </source>
</evidence>
<dbReference type="InterPro" id="IPR036663">
    <property type="entry name" value="Fumarylacetoacetase_C_sf"/>
</dbReference>
<dbReference type="InterPro" id="IPR000383">
    <property type="entry name" value="Xaa-Pro-like_dom"/>
</dbReference>
<dbReference type="SUPFAM" id="SSF56529">
    <property type="entry name" value="FAH"/>
    <property type="match status" value="1"/>
</dbReference>
<dbReference type="SUPFAM" id="SSF53474">
    <property type="entry name" value="alpha/beta-Hydrolases"/>
    <property type="match status" value="1"/>
</dbReference>
<dbReference type="PANTHER" id="PTHR43069">
    <property type="entry name" value="FUMARYLACETOACETASE"/>
    <property type="match status" value="1"/>
</dbReference>
<proteinExistence type="inferred from homology"/>
<dbReference type="InterPro" id="IPR036462">
    <property type="entry name" value="Fumarylacetoacetase_N_sf"/>
</dbReference>
<evidence type="ECO:0000313" key="5">
    <source>
        <dbReference type="Proteomes" id="UP001430848"/>
    </source>
</evidence>
<dbReference type="Gene3D" id="2.30.30.230">
    <property type="entry name" value="Fumarylacetoacetase, N-terminal domain"/>
    <property type="match status" value="1"/>
</dbReference>
<dbReference type="InterPro" id="IPR008979">
    <property type="entry name" value="Galactose-bd-like_sf"/>
</dbReference>
<dbReference type="InterPro" id="IPR013736">
    <property type="entry name" value="Xaa-Pro_dipept_C"/>
</dbReference>
<protein>
    <recommendedName>
        <fullName evidence="3">Xaa-Pro dipeptidyl-peptidase C-terminal domain-containing protein</fullName>
    </recommendedName>
</protein>
<evidence type="ECO:0000256" key="2">
    <source>
        <dbReference type="ARBA" id="ARBA00022801"/>
    </source>
</evidence>
<accession>A0ABR1NZW7</accession>
<gene>
    <name evidence="4" type="ORF">SLS63_009472</name>
</gene>
<dbReference type="InterPro" id="IPR005674">
    <property type="entry name" value="CocE/Ser_esterase"/>
</dbReference>
<keyword evidence="2" id="KW-0378">Hydrolase</keyword>
<evidence type="ECO:0000259" key="3">
    <source>
        <dbReference type="SMART" id="SM00939"/>
    </source>
</evidence>
<dbReference type="InterPro" id="IPR005959">
    <property type="entry name" value="Fumarylacetoacetase"/>
</dbReference>
<name>A0ABR1NZW7_DIAER</name>
<dbReference type="InterPro" id="IPR011234">
    <property type="entry name" value="Fumarylacetoacetase-like_C"/>
</dbReference>
<dbReference type="EMBL" id="JAKNSF020000069">
    <property type="protein sequence ID" value="KAK7721689.1"/>
    <property type="molecule type" value="Genomic_DNA"/>
</dbReference>
<evidence type="ECO:0000313" key="4">
    <source>
        <dbReference type="EMBL" id="KAK7721689.1"/>
    </source>
</evidence>
<dbReference type="InterPro" id="IPR029058">
    <property type="entry name" value="AB_hydrolase_fold"/>
</dbReference>
<dbReference type="SMART" id="SM00939">
    <property type="entry name" value="PepX_C"/>
    <property type="match status" value="1"/>
</dbReference>
<dbReference type="Gene3D" id="2.60.120.260">
    <property type="entry name" value="Galactose-binding domain-like"/>
    <property type="match status" value="1"/>
</dbReference>
<feature type="domain" description="Xaa-Pro dipeptidyl-peptidase C-terminal" evidence="3">
    <location>
        <begin position="339"/>
        <end position="605"/>
    </location>
</feature>
<dbReference type="SUPFAM" id="SSF63433">
    <property type="entry name" value="Fumarylacetoacetate hydrolase, FAH, N-terminal domain"/>
    <property type="match status" value="1"/>
</dbReference>
<dbReference type="Gene3D" id="1.10.3020.20">
    <property type="match status" value="1"/>
</dbReference>
<organism evidence="4 5">
    <name type="scientific">Diaporthe eres</name>
    <name type="common">Phomopsis oblonga</name>
    <dbReference type="NCBI Taxonomy" id="83184"/>
    <lineage>
        <taxon>Eukaryota</taxon>
        <taxon>Fungi</taxon>
        <taxon>Dikarya</taxon>
        <taxon>Ascomycota</taxon>
        <taxon>Pezizomycotina</taxon>
        <taxon>Sordariomycetes</taxon>
        <taxon>Sordariomycetidae</taxon>
        <taxon>Diaporthales</taxon>
        <taxon>Diaporthaceae</taxon>
        <taxon>Diaporthe</taxon>
        <taxon>Diaporthe eres species complex</taxon>
    </lineage>
</organism>
<dbReference type="Proteomes" id="UP001430848">
    <property type="component" value="Unassembled WGS sequence"/>
</dbReference>
<dbReference type="PANTHER" id="PTHR43069:SF5">
    <property type="entry name" value="FUMARYLACETOACETASE"/>
    <property type="match status" value="1"/>
</dbReference>
<dbReference type="Gene3D" id="3.90.850.10">
    <property type="entry name" value="Fumarylacetoacetase-like, C-terminal domain"/>
    <property type="match status" value="1"/>
</dbReference>
<dbReference type="Gene3D" id="3.40.50.1820">
    <property type="entry name" value="alpha/beta hydrolase"/>
    <property type="match status" value="1"/>
</dbReference>
<dbReference type="NCBIfam" id="TIGR00976">
    <property type="entry name" value="CocE_NonD"/>
    <property type="match status" value="1"/>
</dbReference>
<sequence>MAAPEVKTPPIRDISSVHEDPENNILFQKNVSIPLKASSLPIRANVYLPLSHKSNPGEKYPVLVTYGPYGKDIPYETFFKGSFSQVNPEHRSKYSSWETPDPVFWTSHGYAIVRADERGLGQSPGLLDTMSRGTSECFFDVVEWAAEQPWSSGKVGLLGISYYAGSQWRVAARRPKGLAAIIPWEGMSDYYRDRCRHGGILSNRFIGFWWNRQVLVNQYGLPGRSKLTFPPDGPGARGQEDTIEGDLPEEVLVANRQDQTKDNEANSFRDDDYYASKEYKLEDIEVPLLSVANWGGILLHLRGNVQGYLHAGSKFKYLRFITGRHDLPFYYKEEVELQKSFLDAFLKGDDRVGWSEPGKVAPVTVTLRKGNVGFNDAEKEKAYPKREETAWPLPSTQYTNYYLTPDQGLTTSKPAAEKKQLSYKALGTLDNPELIQFTTPPFEQETEITGHPVAHLNVSVTPENAGGETDIDIFVTIRHIDASGQEVFYTGTAGDGVPLVKGWLRASLRKVHDENPKHKAWLPHREYLSTDVQPVKAGEVYPIDIEIWPTNVVVGKGGKLVFEVSSGDTQGAAVFQHNSQVDRNVPYGIATSSSHPQKAVVTRVHDHVFFLSDLPIQTSEEVRQAFAQTTLNALASTPKDKLRELRSSLQKLLADEQAVTKYGVPVEQVQLHLPIEVRGFTDFSCSKQHLLNAGEASTGRRMLPPASVHYPIGYGGRASSVRVSGTPVVRPYGVYQQDGGEGITFGQSQGLDFELEMAAVIGKPSKFGERVAVKDADDHIFGLVLLNDWSSRDVQKLEMMPLGPNNSKSFHTSISPWIVTLEALEPFEAPPPPRETPVPAFLKDPKEKSSYDISLTVDVIRNGVSTTVCKAQLGWMYWTFRDLVAQQTINGCNVNTGDLLATGTVSGLEDHEHGCLLETTMGGKRSIKLSDGQDLVWLQDGDEARLTGFCGDGVGFGDVTGVIAPATPFEA</sequence>
<keyword evidence="5" id="KW-1185">Reference proteome</keyword>